<comment type="similarity">
    <text evidence="1">Belongs to the DNA2/NAM7 helicase family.</text>
</comment>
<reference evidence="10" key="1">
    <citation type="submission" date="2019-08" db="EMBL/GenBank/DDBJ databases">
        <authorList>
            <person name="Kucharzyk K."/>
            <person name="Murdoch R.W."/>
            <person name="Higgins S."/>
            <person name="Loffler F."/>
        </authorList>
    </citation>
    <scope>NUCLEOTIDE SEQUENCE</scope>
</reference>
<feature type="domain" description="DNA2/NAM7 helicase helicase" evidence="8">
    <location>
        <begin position="177"/>
        <end position="532"/>
    </location>
</feature>
<comment type="caution">
    <text evidence="10">The sequence shown here is derived from an EMBL/GenBank/DDBJ whole genome shotgun (WGS) entry which is preliminary data.</text>
</comment>
<keyword evidence="6" id="KW-0175">Coiled coil</keyword>
<dbReference type="Pfam" id="PF13087">
    <property type="entry name" value="AAA_12"/>
    <property type="match status" value="1"/>
</dbReference>
<dbReference type="AlphaFoldDB" id="A0A644WW26"/>
<evidence type="ECO:0000259" key="7">
    <source>
        <dbReference type="Pfam" id="PF10881"/>
    </source>
</evidence>
<dbReference type="EC" id="3.6.4.12" evidence="10"/>
<feature type="domain" description="DUF2726" evidence="7">
    <location>
        <begin position="777"/>
        <end position="896"/>
    </location>
</feature>
<dbReference type="InterPro" id="IPR027417">
    <property type="entry name" value="P-loop_NTPase"/>
</dbReference>
<keyword evidence="5" id="KW-0067">ATP-binding</keyword>
<evidence type="ECO:0000256" key="1">
    <source>
        <dbReference type="ARBA" id="ARBA00007913"/>
    </source>
</evidence>
<dbReference type="GO" id="GO:0005524">
    <property type="term" value="F:ATP binding"/>
    <property type="evidence" value="ECO:0007669"/>
    <property type="project" value="UniProtKB-KW"/>
</dbReference>
<evidence type="ECO:0000256" key="4">
    <source>
        <dbReference type="ARBA" id="ARBA00022806"/>
    </source>
</evidence>
<dbReference type="InterPro" id="IPR041679">
    <property type="entry name" value="DNA2/NAM7-like_C"/>
</dbReference>
<sequence>MNIEKNLILIKGKDSTENIEFCKYENKMYTVVFKGGRTYRYNYDNITWLSNPTELNIKNKAIYANNKPLVGVLKALEFNNYIKVIYKNNFNKTYDKNQIIVEESCLTNKSTVNCFEYFKELSKNIGLIVDGHKSFLGKQYEKISYISPNSALSYYLNPTKELKSSVNKDTIIFPFGFNLSQKEATFKALANQISIIEGPPGTGKTQTILNIIANLVVEGKTVAIVSNNNAATANVYEKLQKYDLDFFCATLGKKENKEQFINSQSTEYLNMLNWNLDVESKKKLVQELKLTQNALDNMLNKQNKLANLKKQLSELEIEEQHFIREYLSKDILNLNFKSIFKLKADKIMNLIIDIKMIRNKSKGLSTLYKLRNLLKYGIITFDFYKVQIDEIIDYLYSLYYKIRINEITLEIEALEKELERYHFEVEMKKFSENSMRLFKNYIALKYSKSKLRPQFTEEDLWKNFDKVIDEYPVVLSTTHSLRNCIPENYLFDYVIIDEASQVDLLTGGLALSCARNVVVVGDLKQLTNVVNSQDKIVSNEIFKKYNLKDAYSFSTNNLLLSITKLSDSIPKTLLKEHYRCHPMIISYCNKKFYNNELIILTNEADGDKPLALYKTKVGNHARGNINQREIDIIINEVLPLIKDNKSIGIIAPYKLQVKEVSNLVDDVIEVDTVHKYQGREKDVIILSTVANDINDFIDNSNLINVAVSRAVKKLIVVSSDFENHHSNIGDLIKHIKYNNLDIIESNTSSIFDFLYKSYSNKLVEILKKSKRISEFASENLMYGLIKEVLQEKEYNTLDIAIHVPLKMTIKDISKLTYEERKFVLNPWTHNDFIIFNKLDKMPVLVVEVDGYKFHVENEEQLVRDRMKDKILSKYDIPIIRFRTNGSSEKEKLLDKFSELLKES</sequence>
<evidence type="ECO:0000259" key="9">
    <source>
        <dbReference type="Pfam" id="PF13087"/>
    </source>
</evidence>
<keyword evidence="2" id="KW-0547">Nucleotide-binding</keyword>
<dbReference type="Pfam" id="PF13086">
    <property type="entry name" value="AAA_11"/>
    <property type="match status" value="1"/>
</dbReference>
<dbReference type="PANTHER" id="PTHR43788">
    <property type="entry name" value="DNA2/NAM7 HELICASE FAMILY MEMBER"/>
    <property type="match status" value="1"/>
</dbReference>
<evidence type="ECO:0000313" key="10">
    <source>
        <dbReference type="EMBL" id="MPM08100.1"/>
    </source>
</evidence>
<dbReference type="Gene3D" id="3.40.50.300">
    <property type="entry name" value="P-loop containing nucleotide triphosphate hydrolases"/>
    <property type="match status" value="2"/>
</dbReference>
<dbReference type="EMBL" id="VSSQ01001411">
    <property type="protein sequence ID" value="MPM08100.1"/>
    <property type="molecule type" value="Genomic_DNA"/>
</dbReference>
<dbReference type="InterPro" id="IPR047187">
    <property type="entry name" value="SF1_C_Upf1"/>
</dbReference>
<dbReference type="InterPro" id="IPR024402">
    <property type="entry name" value="DUF2726"/>
</dbReference>
<dbReference type="GO" id="GO:0043139">
    <property type="term" value="F:5'-3' DNA helicase activity"/>
    <property type="evidence" value="ECO:0007669"/>
    <property type="project" value="TreeGrafter"/>
</dbReference>
<name>A0A644WW26_9ZZZZ</name>
<feature type="coiled-coil region" evidence="6">
    <location>
        <begin position="281"/>
        <end position="325"/>
    </location>
</feature>
<evidence type="ECO:0000259" key="8">
    <source>
        <dbReference type="Pfam" id="PF13086"/>
    </source>
</evidence>
<protein>
    <submittedName>
        <fullName evidence="10">ATP-dependent RecD-like DNA helicase</fullName>
        <ecNumber evidence="10">3.6.4.12</ecNumber>
    </submittedName>
</protein>
<dbReference type="InterPro" id="IPR050534">
    <property type="entry name" value="Coronavir_polyprotein_1ab"/>
</dbReference>
<proteinExistence type="inferred from homology"/>
<organism evidence="10">
    <name type="scientific">bioreactor metagenome</name>
    <dbReference type="NCBI Taxonomy" id="1076179"/>
    <lineage>
        <taxon>unclassified sequences</taxon>
        <taxon>metagenomes</taxon>
        <taxon>ecological metagenomes</taxon>
    </lineage>
</organism>
<dbReference type="GO" id="GO:0016787">
    <property type="term" value="F:hydrolase activity"/>
    <property type="evidence" value="ECO:0007669"/>
    <property type="project" value="UniProtKB-KW"/>
</dbReference>
<evidence type="ECO:0000256" key="5">
    <source>
        <dbReference type="ARBA" id="ARBA00022840"/>
    </source>
</evidence>
<dbReference type="CDD" id="cd18808">
    <property type="entry name" value="SF1_C_Upf1"/>
    <property type="match status" value="1"/>
</dbReference>
<evidence type="ECO:0000256" key="3">
    <source>
        <dbReference type="ARBA" id="ARBA00022801"/>
    </source>
</evidence>
<keyword evidence="3 10" id="KW-0378">Hydrolase</keyword>
<dbReference type="Pfam" id="PF10881">
    <property type="entry name" value="DUF2726"/>
    <property type="match status" value="1"/>
</dbReference>
<gene>
    <name evidence="10" type="primary">recD2_32</name>
    <name evidence="10" type="ORF">SDC9_54412</name>
</gene>
<evidence type="ECO:0000256" key="6">
    <source>
        <dbReference type="SAM" id="Coils"/>
    </source>
</evidence>
<dbReference type="Gene3D" id="3.40.960.10">
    <property type="entry name" value="VSR Endonuclease"/>
    <property type="match status" value="1"/>
</dbReference>
<accession>A0A644WW26</accession>
<dbReference type="PANTHER" id="PTHR43788:SF8">
    <property type="entry name" value="DNA-BINDING PROTEIN SMUBP-2"/>
    <property type="match status" value="1"/>
</dbReference>
<dbReference type="SUPFAM" id="SSF52540">
    <property type="entry name" value="P-loop containing nucleoside triphosphate hydrolases"/>
    <property type="match status" value="1"/>
</dbReference>
<evidence type="ECO:0000256" key="2">
    <source>
        <dbReference type="ARBA" id="ARBA00022741"/>
    </source>
</evidence>
<keyword evidence="4 10" id="KW-0347">Helicase</keyword>
<dbReference type="InterPro" id="IPR041677">
    <property type="entry name" value="DNA2/NAM7_AAA_11"/>
</dbReference>
<feature type="domain" description="DNA2/NAM7 helicase-like C-terminal" evidence="9">
    <location>
        <begin position="568"/>
        <end position="719"/>
    </location>
</feature>